<evidence type="ECO:0000313" key="2">
    <source>
        <dbReference type="EMBL" id="GBN12972.1"/>
    </source>
</evidence>
<evidence type="ECO:0000259" key="1">
    <source>
        <dbReference type="Pfam" id="PF16087"/>
    </source>
</evidence>
<dbReference type="Pfam" id="PF16087">
    <property type="entry name" value="DUF4817"/>
    <property type="match status" value="1"/>
</dbReference>
<feature type="domain" description="DUF4817" evidence="1">
    <location>
        <begin position="1"/>
        <end position="51"/>
    </location>
</feature>
<feature type="non-terminal residue" evidence="2">
    <location>
        <position position="1"/>
    </location>
</feature>
<evidence type="ECO:0000313" key="3">
    <source>
        <dbReference type="Proteomes" id="UP000499080"/>
    </source>
</evidence>
<dbReference type="PANTHER" id="PTHR47326:SF1">
    <property type="entry name" value="HTH PSQ-TYPE DOMAIN-CONTAINING PROTEIN"/>
    <property type="match status" value="1"/>
</dbReference>
<sequence>QIFLVLKYHRLEHSCVQTRCSFQRRFDARRGPSDNAIKALFEKFERTGNVNDDRIVNVGRPCSAVTESNGDAVQQAILQQPRATVRRDASRAGLRRMSTHRIMRHNLHMSPYNIQPRLPLSVNATDARDDFSNVMLQLVDEGDIDVGNIWFSDDPYFNLDGFVNKQNWSICGT</sequence>
<dbReference type="OrthoDB" id="9971063at2759"/>
<reference evidence="2 3" key="1">
    <citation type="journal article" date="2019" name="Sci. Rep.">
        <title>Orb-weaving spider Araneus ventricosus genome elucidates the spidroin gene catalogue.</title>
        <authorList>
            <person name="Kono N."/>
            <person name="Nakamura H."/>
            <person name="Ohtoshi R."/>
            <person name="Moran D.A.P."/>
            <person name="Shinohara A."/>
            <person name="Yoshida Y."/>
            <person name="Fujiwara M."/>
            <person name="Mori M."/>
            <person name="Tomita M."/>
            <person name="Arakawa K."/>
        </authorList>
    </citation>
    <scope>NUCLEOTIDE SEQUENCE [LARGE SCALE GENOMIC DNA]</scope>
</reference>
<comment type="caution">
    <text evidence="2">The sequence shown here is derived from an EMBL/GenBank/DDBJ whole genome shotgun (WGS) entry which is preliminary data.</text>
</comment>
<dbReference type="AlphaFoldDB" id="A0A4Y2LEC4"/>
<name>A0A4Y2LEC4_ARAVE</name>
<dbReference type="InterPro" id="IPR032135">
    <property type="entry name" value="DUF4817"/>
</dbReference>
<proteinExistence type="predicted"/>
<keyword evidence="3" id="KW-1185">Reference proteome</keyword>
<accession>A0A4Y2LEC4</accession>
<gene>
    <name evidence="2" type="ORF">AVEN_183797_1</name>
</gene>
<dbReference type="PANTHER" id="PTHR47326">
    <property type="entry name" value="TRANSPOSABLE ELEMENT TC3 TRANSPOSASE-LIKE PROTEIN"/>
    <property type="match status" value="1"/>
</dbReference>
<dbReference type="Proteomes" id="UP000499080">
    <property type="component" value="Unassembled WGS sequence"/>
</dbReference>
<dbReference type="EMBL" id="BGPR01005742">
    <property type="protein sequence ID" value="GBN12972.1"/>
    <property type="molecule type" value="Genomic_DNA"/>
</dbReference>
<organism evidence="2 3">
    <name type="scientific">Araneus ventricosus</name>
    <name type="common">Orbweaver spider</name>
    <name type="synonym">Epeira ventricosa</name>
    <dbReference type="NCBI Taxonomy" id="182803"/>
    <lineage>
        <taxon>Eukaryota</taxon>
        <taxon>Metazoa</taxon>
        <taxon>Ecdysozoa</taxon>
        <taxon>Arthropoda</taxon>
        <taxon>Chelicerata</taxon>
        <taxon>Arachnida</taxon>
        <taxon>Araneae</taxon>
        <taxon>Araneomorphae</taxon>
        <taxon>Entelegynae</taxon>
        <taxon>Araneoidea</taxon>
        <taxon>Araneidae</taxon>
        <taxon>Araneus</taxon>
    </lineage>
</organism>
<protein>
    <recommendedName>
        <fullName evidence="1">DUF4817 domain-containing protein</fullName>
    </recommendedName>
</protein>